<feature type="transmembrane region" description="Helical" evidence="1">
    <location>
        <begin position="25"/>
        <end position="48"/>
    </location>
</feature>
<feature type="domain" description="LytR/CpsA/Psr regulator C-terminal" evidence="2">
    <location>
        <begin position="82"/>
        <end position="167"/>
    </location>
</feature>
<keyword evidence="1" id="KW-0472">Membrane</keyword>
<accession>A0A6N2RLN7</accession>
<dbReference type="AlphaFoldDB" id="A0A6N2RLN7"/>
<protein>
    <recommendedName>
        <fullName evidence="2">LytR/CpsA/Psr regulator C-terminal domain-containing protein</fullName>
    </recommendedName>
</protein>
<dbReference type="InterPro" id="IPR027381">
    <property type="entry name" value="LytR/CpsA/Psr_C"/>
</dbReference>
<gene>
    <name evidence="3" type="ORF">AOLFYP35_00440</name>
</gene>
<dbReference type="EMBL" id="CACRSM010000002">
    <property type="protein sequence ID" value="VYS82263.1"/>
    <property type="molecule type" value="Genomic_DNA"/>
</dbReference>
<organism evidence="3">
    <name type="scientific">Schaalia odontolytica</name>
    <dbReference type="NCBI Taxonomy" id="1660"/>
    <lineage>
        <taxon>Bacteria</taxon>
        <taxon>Bacillati</taxon>
        <taxon>Actinomycetota</taxon>
        <taxon>Actinomycetes</taxon>
        <taxon>Actinomycetales</taxon>
        <taxon>Actinomycetaceae</taxon>
        <taxon>Schaalia</taxon>
    </lineage>
</organism>
<keyword evidence="1" id="KW-1133">Transmembrane helix</keyword>
<evidence type="ECO:0000313" key="3">
    <source>
        <dbReference type="EMBL" id="VYS82263.1"/>
    </source>
</evidence>
<keyword evidence="1" id="KW-0812">Transmembrane</keyword>
<name>A0A6N2RLN7_9ACTO</name>
<dbReference type="Gene3D" id="3.30.70.2390">
    <property type="match status" value="1"/>
</dbReference>
<reference evidence="3" key="1">
    <citation type="submission" date="2019-11" db="EMBL/GenBank/DDBJ databases">
        <authorList>
            <person name="Feng L."/>
        </authorList>
    </citation>
    <scope>NUCLEOTIDE SEQUENCE</scope>
    <source>
        <strain evidence="3">AodontolyticusLFYP35</strain>
    </source>
</reference>
<evidence type="ECO:0000256" key="1">
    <source>
        <dbReference type="SAM" id="Phobius"/>
    </source>
</evidence>
<proteinExistence type="predicted"/>
<sequence>MSAPQPQLSRRELYRRERQLKQNSVFSIVLSVMAGLSVLSLLVLSGILPIPFLNGFSAKVKYASTGDIPCPSEETQPLATSSIKVQVFNTTSRSGVARDASDMLKSVGFQVADPSNSSPEYAGSAQIQAGPQSVDAAYTVARFFPSSRVTLTDNTEPGVTVLLGSLYNGALTAEDLQRVQENHDDLEGPSTCLALRK</sequence>
<dbReference type="Pfam" id="PF13399">
    <property type="entry name" value="LytR_C"/>
    <property type="match status" value="1"/>
</dbReference>
<evidence type="ECO:0000259" key="2">
    <source>
        <dbReference type="Pfam" id="PF13399"/>
    </source>
</evidence>